<dbReference type="Proteomes" id="UP000236000">
    <property type="component" value="Unassembled WGS sequence"/>
</dbReference>
<protein>
    <recommendedName>
        <fullName evidence="3">ATP-binding protein</fullName>
    </recommendedName>
</protein>
<dbReference type="Pfam" id="PF13589">
    <property type="entry name" value="HATPase_c_3"/>
    <property type="match status" value="1"/>
</dbReference>
<reference evidence="1 2" key="1">
    <citation type="journal article" date="2017" name="BMC Genomics">
        <title>Genome sequencing of 39 Akkermansia muciniphila isolates reveals its population structure, genomic and functional diverisity, and global distribution in mammalian gut microbiotas.</title>
        <authorList>
            <person name="Guo X."/>
            <person name="Li S."/>
            <person name="Zhang J."/>
            <person name="Wu F."/>
            <person name="Li X."/>
            <person name="Wu D."/>
            <person name="Zhang M."/>
            <person name="Ou Z."/>
            <person name="Jie Z."/>
            <person name="Yan Q."/>
            <person name="Li P."/>
            <person name="Yi J."/>
            <person name="Peng Y."/>
        </authorList>
    </citation>
    <scope>NUCLEOTIDE SEQUENCE [LARGE SCALE GENOMIC DNA]</scope>
    <source>
        <strain evidence="1 2">GP24</strain>
    </source>
</reference>
<organism evidence="1 2">
    <name type="scientific">Akkermansia muciniphila</name>
    <dbReference type="NCBI Taxonomy" id="239935"/>
    <lineage>
        <taxon>Bacteria</taxon>
        <taxon>Pseudomonadati</taxon>
        <taxon>Verrucomicrobiota</taxon>
        <taxon>Verrucomicrobiia</taxon>
        <taxon>Verrucomicrobiales</taxon>
        <taxon>Akkermansiaceae</taxon>
        <taxon>Akkermansia</taxon>
    </lineage>
</organism>
<comment type="caution">
    <text evidence="1">The sequence shown here is derived from an EMBL/GenBank/DDBJ whole genome shotgun (WGS) entry which is preliminary data.</text>
</comment>
<evidence type="ECO:0000313" key="2">
    <source>
        <dbReference type="Proteomes" id="UP000236000"/>
    </source>
</evidence>
<accession>A0A2N8HE10</accession>
<dbReference type="InterPro" id="IPR036890">
    <property type="entry name" value="HATPase_C_sf"/>
</dbReference>
<dbReference type="OrthoDB" id="9813438at2"/>
<sequence>MNKHTTKIIDLAPQPSSLIGSLRDIGYSFQSAVADIIDNSIAAQATVLDIQTEWNDGDPYLAIIDDGIGMTEEELISSMRFGCINPLLPRAQDDLGRFGLGMKTASISQCKRLTVLSKKNDHIHACVWDLDILCRDDSKSWALEILDCSSLLPGILAELHSEFLTHYESGTIVLWEKMDRLERSDNSAANEKGYSHLVALLNEHLDLTYHRFIKPDIGNKKTVMRINGGELTGFNPFNSACMTTIEGHKQYFNYQGEIITAQAFILPHHSKVSPQEYKRYGGEEGYLNNQGFYIYRNKRLIVKGTWFRLVKKEELTKLIRVQVDIPNTLDHIWRIDIKKSDAQIPDAIKNQLKRIIARIQTTGKNVYRQKGHRIKDSILSPIWERVVVNKEILYRVNKDNPFYRELTSLVPVSMKKNLQDYISMLEACFPKDLLFTDMGASPETLVNTALDQNTVYSLLESFINITSCIHEDEILRHEPFCQHQNLVREYLANRGI</sequence>
<evidence type="ECO:0008006" key="3">
    <source>
        <dbReference type="Google" id="ProtNLM"/>
    </source>
</evidence>
<dbReference type="EMBL" id="PJKA01000010">
    <property type="protein sequence ID" value="PNC18216.1"/>
    <property type="molecule type" value="Genomic_DNA"/>
</dbReference>
<evidence type="ECO:0000313" key="1">
    <source>
        <dbReference type="EMBL" id="PNC18216.1"/>
    </source>
</evidence>
<dbReference type="RefSeq" id="WP_102713625.1">
    <property type="nucleotide sequence ID" value="NZ_PJKA01000010.1"/>
</dbReference>
<dbReference type="Gene3D" id="3.30.565.10">
    <property type="entry name" value="Histidine kinase-like ATPase, C-terminal domain"/>
    <property type="match status" value="1"/>
</dbReference>
<dbReference type="SUPFAM" id="SSF55874">
    <property type="entry name" value="ATPase domain of HSP90 chaperone/DNA topoisomerase II/histidine kinase"/>
    <property type="match status" value="1"/>
</dbReference>
<name>A0A2N8HE10_9BACT</name>
<gene>
    <name evidence="1" type="ORF">CXU22_06185</name>
</gene>
<dbReference type="AlphaFoldDB" id="A0A2N8HE10"/>
<proteinExistence type="predicted"/>